<sequence length="326" mass="34743">MSAGLLFAVGLGSLTLVMLAAALLFGGPSPAPAMASINDPFKGSDWSSMPPLSRYPARDGTQLAYRHYGAKEHAENNKVKGSVVLVHGSSASSQSMHKMASAFSQAGYDAYALDIRGHGASSNKGTISYIGQLEDDLEDFIKSVAPAKPATLVGFSSGGGFVLRVAGSARQTLFESYLLLSPYLGPTAANYRPNSGGWVRVGLPRLIALSILNGFHISALNHLTVLNFALNDEAKSLLTPSYSFNLASNFQPERDYQQNLRNVQRPCAVIAGANDEAFQTDQLEPELRRLGISWPVTLLPGIGHIPLTLEQDALATAVQAVEKLTQ</sequence>
<dbReference type="EMBL" id="PZKL01000010">
    <property type="protein sequence ID" value="PTH82825.1"/>
    <property type="molecule type" value="Genomic_DNA"/>
</dbReference>
<gene>
    <name evidence="2" type="ORF">DAA48_01790</name>
</gene>
<proteinExistence type="predicted"/>
<reference evidence="2 3" key="1">
    <citation type="submission" date="2018-03" db="EMBL/GenBank/DDBJ databases">
        <title>Aeromonas veronii whole genome sequencing and analysis.</title>
        <authorList>
            <person name="Xie H."/>
            <person name="Liu T."/>
            <person name="Wang K."/>
        </authorList>
    </citation>
    <scope>NUCLEOTIDE SEQUENCE [LARGE SCALE GENOMIC DNA]</scope>
    <source>
        <strain evidence="2 3">XH.VA.1</strain>
    </source>
</reference>
<feature type="domain" description="Serine aminopeptidase S33" evidence="1">
    <location>
        <begin position="78"/>
        <end position="281"/>
    </location>
</feature>
<dbReference type="SUPFAM" id="SSF53474">
    <property type="entry name" value="alpha/beta-Hydrolases"/>
    <property type="match status" value="1"/>
</dbReference>
<dbReference type="PANTHER" id="PTHR43194">
    <property type="entry name" value="HYDROLASE ALPHA/BETA FOLD FAMILY"/>
    <property type="match status" value="1"/>
</dbReference>
<evidence type="ECO:0000259" key="1">
    <source>
        <dbReference type="Pfam" id="PF12146"/>
    </source>
</evidence>
<dbReference type="PANTHER" id="PTHR43194:SF2">
    <property type="entry name" value="PEROXISOMAL MEMBRANE PROTEIN LPX1"/>
    <property type="match status" value="1"/>
</dbReference>
<organism evidence="2 3">
    <name type="scientific">Aeromonas veronii</name>
    <dbReference type="NCBI Taxonomy" id="654"/>
    <lineage>
        <taxon>Bacteria</taxon>
        <taxon>Pseudomonadati</taxon>
        <taxon>Pseudomonadota</taxon>
        <taxon>Gammaproteobacteria</taxon>
        <taxon>Aeromonadales</taxon>
        <taxon>Aeromonadaceae</taxon>
        <taxon>Aeromonas</taxon>
    </lineage>
</organism>
<dbReference type="Gene3D" id="3.40.50.1820">
    <property type="entry name" value="alpha/beta hydrolase"/>
    <property type="match status" value="1"/>
</dbReference>
<name>A0A2T4N7L1_AERVE</name>
<keyword evidence="2" id="KW-0378">Hydrolase</keyword>
<dbReference type="InterPro" id="IPR050228">
    <property type="entry name" value="Carboxylesterase_BioH"/>
</dbReference>
<dbReference type="RefSeq" id="WP_107682334.1">
    <property type="nucleotide sequence ID" value="NZ_CAWQUB010000001.1"/>
</dbReference>
<dbReference type="InterPro" id="IPR029058">
    <property type="entry name" value="AB_hydrolase_fold"/>
</dbReference>
<dbReference type="Pfam" id="PF12146">
    <property type="entry name" value="Hydrolase_4"/>
    <property type="match status" value="1"/>
</dbReference>
<dbReference type="AlphaFoldDB" id="A0A2T4N7L1"/>
<evidence type="ECO:0000313" key="2">
    <source>
        <dbReference type="EMBL" id="PTH82825.1"/>
    </source>
</evidence>
<dbReference type="GO" id="GO:0016787">
    <property type="term" value="F:hydrolase activity"/>
    <property type="evidence" value="ECO:0007669"/>
    <property type="project" value="UniProtKB-KW"/>
</dbReference>
<protein>
    <submittedName>
        <fullName evidence="2">Alpha/beta hydrolase</fullName>
    </submittedName>
</protein>
<evidence type="ECO:0000313" key="3">
    <source>
        <dbReference type="Proteomes" id="UP000241986"/>
    </source>
</evidence>
<dbReference type="Proteomes" id="UP000241986">
    <property type="component" value="Unassembled WGS sequence"/>
</dbReference>
<dbReference type="InterPro" id="IPR022742">
    <property type="entry name" value="Hydrolase_4"/>
</dbReference>
<comment type="caution">
    <text evidence="2">The sequence shown here is derived from an EMBL/GenBank/DDBJ whole genome shotgun (WGS) entry which is preliminary data.</text>
</comment>
<accession>A0A2T4N7L1</accession>